<gene>
    <name evidence="1" type="ORF">GCM10007158_02240</name>
</gene>
<sequence>MANDLHDLIVGYTEVPSHAHTYLWADYVELLCVISQDKSYSIGQHDDISSEFEDVRVDLDFGSAGGNLNFDDKISVKWADISKVLKIREKQIPDFWPFSFEDGFLELALERGNKGHYLYLFLLVCSALKYCAGGRRNDVTGAFEELGFLALQKILPGWEVRPFGAHQQTGLGYVGSLGNKMQSLAKDINPRYVAPLSDFDPQDTGDGGLDVVAFMPLGDSLGHIPVVFAQCGCSPKDWDKKQLEASPASMNSMITPQHPAANFYFMPHDMRNINGKWNKGVRIGDVILIDRKRILRLLSGVIDDIDIPEASRIAEEVSNMQVSYFG</sequence>
<protein>
    <submittedName>
        <fullName evidence="1">Uncharacterized protein</fullName>
    </submittedName>
</protein>
<proteinExistence type="predicted"/>
<keyword evidence="2" id="KW-1185">Reference proteome</keyword>
<reference evidence="2" key="1">
    <citation type="journal article" date="2019" name="Int. J. Syst. Evol. Microbiol.">
        <title>The Global Catalogue of Microorganisms (GCM) 10K type strain sequencing project: providing services to taxonomists for standard genome sequencing and annotation.</title>
        <authorList>
            <consortium name="The Broad Institute Genomics Platform"/>
            <consortium name="The Broad Institute Genome Sequencing Center for Infectious Disease"/>
            <person name="Wu L."/>
            <person name="Ma J."/>
        </authorList>
    </citation>
    <scope>NUCLEOTIDE SEQUENCE [LARGE SCALE GENOMIC DNA]</scope>
    <source>
        <strain evidence="2">KCTC 22157</strain>
    </source>
</reference>
<dbReference type="RefSeq" id="WP_193460750.1">
    <property type="nucleotide sequence ID" value="NZ_BMXO01000001.1"/>
</dbReference>
<comment type="caution">
    <text evidence="1">The sequence shown here is derived from an EMBL/GenBank/DDBJ whole genome shotgun (WGS) entry which is preliminary data.</text>
</comment>
<name>A0ABQ2WDM6_9GAMM</name>
<evidence type="ECO:0000313" key="2">
    <source>
        <dbReference type="Proteomes" id="UP000647585"/>
    </source>
</evidence>
<organism evidence="1 2">
    <name type="scientific">Halomonas johnsoniae</name>
    <dbReference type="NCBI Taxonomy" id="502832"/>
    <lineage>
        <taxon>Bacteria</taxon>
        <taxon>Pseudomonadati</taxon>
        <taxon>Pseudomonadota</taxon>
        <taxon>Gammaproteobacteria</taxon>
        <taxon>Oceanospirillales</taxon>
        <taxon>Halomonadaceae</taxon>
        <taxon>Halomonas</taxon>
    </lineage>
</organism>
<dbReference type="EMBL" id="BMXO01000001">
    <property type="protein sequence ID" value="GGW45178.1"/>
    <property type="molecule type" value="Genomic_DNA"/>
</dbReference>
<evidence type="ECO:0000313" key="1">
    <source>
        <dbReference type="EMBL" id="GGW45178.1"/>
    </source>
</evidence>
<accession>A0ABQ2WDM6</accession>
<dbReference type="Proteomes" id="UP000647585">
    <property type="component" value="Unassembled WGS sequence"/>
</dbReference>